<dbReference type="OrthoDB" id="9811910at2"/>
<proteinExistence type="inferred from homology"/>
<dbReference type="GO" id="GO:0005829">
    <property type="term" value="C:cytosol"/>
    <property type="evidence" value="ECO:0007669"/>
    <property type="project" value="TreeGrafter"/>
</dbReference>
<dbReference type="SUPFAM" id="SSF89919">
    <property type="entry name" value="Ribosome-binding factor A, RbfA"/>
    <property type="match status" value="1"/>
</dbReference>
<dbReference type="HOGENOM" id="CLU_089475_4_0_10"/>
<keyword evidence="2" id="KW-0963">Cytoplasm</keyword>
<dbReference type="Gene3D" id="3.30.300.20">
    <property type="match status" value="1"/>
</dbReference>
<evidence type="ECO:0000256" key="3">
    <source>
        <dbReference type="SAM" id="MobiDB-lite"/>
    </source>
</evidence>
<keyword evidence="5" id="KW-1185">Reference proteome</keyword>
<comment type="subunit">
    <text evidence="2">Monomer. Binds 30S ribosomal subunits, but not 50S ribosomal subunits or 70S ribosomes.</text>
</comment>
<evidence type="ECO:0000256" key="1">
    <source>
        <dbReference type="ARBA" id="ARBA00022517"/>
    </source>
</evidence>
<feature type="region of interest" description="Disordered" evidence="3">
    <location>
        <begin position="111"/>
        <end position="140"/>
    </location>
</feature>
<organism evidence="4 5">
    <name type="scientific">Bernardetia litoralis (strain ATCC 23117 / DSM 6794 / NBRC 15988 / NCIMB 1366 / Fx l1 / Sio-4)</name>
    <name type="common">Flexibacter litoralis</name>
    <dbReference type="NCBI Taxonomy" id="880071"/>
    <lineage>
        <taxon>Bacteria</taxon>
        <taxon>Pseudomonadati</taxon>
        <taxon>Bacteroidota</taxon>
        <taxon>Cytophagia</taxon>
        <taxon>Cytophagales</taxon>
        <taxon>Bernardetiaceae</taxon>
        <taxon>Bernardetia</taxon>
    </lineage>
</organism>
<dbReference type="RefSeq" id="WP_014799452.1">
    <property type="nucleotide sequence ID" value="NC_018018.1"/>
</dbReference>
<comment type="similarity">
    <text evidence="2">Belongs to the RbfA family.</text>
</comment>
<evidence type="ECO:0000313" key="5">
    <source>
        <dbReference type="Proteomes" id="UP000006054"/>
    </source>
</evidence>
<name>I4APZ3_BERLS</name>
<evidence type="ECO:0000256" key="2">
    <source>
        <dbReference type="HAMAP-Rule" id="MF_00003"/>
    </source>
</evidence>
<sequence length="140" mass="16157">MHNETQRQKQVSKIIQKDIGEIFQLQNIGKGSLVTITAVKSAPDLGLCRIYVSVFPPVKQYAVMEEIEKKSNFIRSEVGKRVRHQFRQVPNLEFFIDKTEEEAAEIEQLIDSLDIPPAPEDDDENYKDYKDEGRLNADDF</sequence>
<dbReference type="AlphaFoldDB" id="I4APZ3"/>
<keyword evidence="1 2" id="KW-0690">Ribosome biogenesis</keyword>
<dbReference type="PANTHER" id="PTHR33515">
    <property type="entry name" value="RIBOSOME-BINDING FACTOR A, CHLOROPLASTIC-RELATED"/>
    <property type="match status" value="1"/>
</dbReference>
<dbReference type="GO" id="GO:0030490">
    <property type="term" value="P:maturation of SSU-rRNA"/>
    <property type="evidence" value="ECO:0007669"/>
    <property type="project" value="UniProtKB-UniRule"/>
</dbReference>
<accession>I4APZ3</accession>
<reference evidence="5" key="1">
    <citation type="submission" date="2012-06" db="EMBL/GenBank/DDBJ databases">
        <title>The complete genome of Flexibacter litoralis DSM 6794.</title>
        <authorList>
            <person name="Lucas S."/>
            <person name="Copeland A."/>
            <person name="Lapidus A."/>
            <person name="Glavina del Rio T."/>
            <person name="Dalin E."/>
            <person name="Tice H."/>
            <person name="Bruce D."/>
            <person name="Goodwin L."/>
            <person name="Pitluck S."/>
            <person name="Peters L."/>
            <person name="Ovchinnikova G."/>
            <person name="Lu M."/>
            <person name="Kyrpides N."/>
            <person name="Mavromatis K."/>
            <person name="Ivanova N."/>
            <person name="Brettin T."/>
            <person name="Detter J.C."/>
            <person name="Han C."/>
            <person name="Larimer F."/>
            <person name="Land M."/>
            <person name="Hauser L."/>
            <person name="Markowitz V."/>
            <person name="Cheng J.-F."/>
            <person name="Hugenholtz P."/>
            <person name="Woyke T."/>
            <person name="Wu D."/>
            <person name="Spring S."/>
            <person name="Lang E."/>
            <person name="Kopitz M."/>
            <person name="Brambilla E."/>
            <person name="Klenk H.-P."/>
            <person name="Eisen J.A."/>
        </authorList>
    </citation>
    <scope>NUCLEOTIDE SEQUENCE [LARGE SCALE GENOMIC DNA]</scope>
    <source>
        <strain evidence="5">ATCC 23117 / DSM 6794 / NBRC 15988 / NCIMB 1366 / Sio-4</strain>
    </source>
</reference>
<dbReference type="EMBL" id="CP003345">
    <property type="protein sequence ID" value="AFM06028.1"/>
    <property type="molecule type" value="Genomic_DNA"/>
</dbReference>
<dbReference type="PANTHER" id="PTHR33515:SF1">
    <property type="entry name" value="RIBOSOME-BINDING FACTOR A, CHLOROPLASTIC-RELATED"/>
    <property type="match status" value="1"/>
</dbReference>
<comment type="function">
    <text evidence="2">One of several proteins that assist in the late maturation steps of the functional core of the 30S ribosomal subunit. Associates with free 30S ribosomal subunits (but not with 30S subunits that are part of 70S ribosomes or polysomes). Required for efficient processing of 16S rRNA. May interact with the 5'-terminal helix region of 16S rRNA.</text>
</comment>
<dbReference type="Proteomes" id="UP000006054">
    <property type="component" value="Chromosome"/>
</dbReference>
<evidence type="ECO:0000313" key="4">
    <source>
        <dbReference type="EMBL" id="AFM06028.1"/>
    </source>
</evidence>
<gene>
    <name evidence="2" type="primary">rbfA</name>
    <name evidence="4" type="ordered locus">Fleli_3716</name>
</gene>
<protein>
    <recommendedName>
        <fullName evidence="2">Ribosome-binding factor A</fullName>
    </recommendedName>
</protein>
<dbReference type="GO" id="GO:0043024">
    <property type="term" value="F:ribosomal small subunit binding"/>
    <property type="evidence" value="ECO:0007669"/>
    <property type="project" value="TreeGrafter"/>
</dbReference>
<dbReference type="STRING" id="880071.Fleli_3716"/>
<dbReference type="NCBIfam" id="TIGR00082">
    <property type="entry name" value="rbfA"/>
    <property type="match status" value="1"/>
</dbReference>
<comment type="subcellular location">
    <subcellularLocation>
        <location evidence="2">Cytoplasm</location>
    </subcellularLocation>
</comment>
<dbReference type="InterPro" id="IPR023799">
    <property type="entry name" value="RbfA_dom_sf"/>
</dbReference>
<dbReference type="HAMAP" id="MF_00003">
    <property type="entry name" value="RbfA"/>
    <property type="match status" value="1"/>
</dbReference>
<dbReference type="KEGG" id="fli:Fleli_3716"/>
<feature type="compositionally biased region" description="Basic and acidic residues" evidence="3">
    <location>
        <begin position="126"/>
        <end position="140"/>
    </location>
</feature>
<dbReference type="Pfam" id="PF02033">
    <property type="entry name" value="RBFA"/>
    <property type="match status" value="1"/>
</dbReference>
<dbReference type="eggNOG" id="COG0858">
    <property type="taxonomic scope" value="Bacteria"/>
</dbReference>
<dbReference type="InterPro" id="IPR015946">
    <property type="entry name" value="KH_dom-like_a/b"/>
</dbReference>
<dbReference type="InterPro" id="IPR000238">
    <property type="entry name" value="RbfA"/>
</dbReference>